<dbReference type="InterPro" id="IPR036860">
    <property type="entry name" value="SH2_dom_sf"/>
</dbReference>
<evidence type="ECO:0000313" key="2">
    <source>
        <dbReference type="Proteomes" id="UP000784294"/>
    </source>
</evidence>
<evidence type="ECO:0000313" key="1">
    <source>
        <dbReference type="EMBL" id="VEL42587.1"/>
    </source>
</evidence>
<gene>
    <name evidence="1" type="ORF">PXEA_LOCUS36027</name>
</gene>
<name>A0A448XQU4_9PLAT</name>
<dbReference type="Proteomes" id="UP000784294">
    <property type="component" value="Unassembled WGS sequence"/>
</dbReference>
<comment type="caution">
    <text evidence="1">The sequence shown here is derived from an EMBL/GenBank/DDBJ whole genome shotgun (WGS) entry which is preliminary data.</text>
</comment>
<dbReference type="EMBL" id="CAAALY010275282">
    <property type="protein sequence ID" value="VEL42587.1"/>
    <property type="molecule type" value="Genomic_DNA"/>
</dbReference>
<proteinExistence type="predicted"/>
<protein>
    <recommendedName>
        <fullName evidence="3">SH2 domain-containing protein</fullName>
    </recommendedName>
</protein>
<dbReference type="OrthoDB" id="26539at2759"/>
<dbReference type="SUPFAM" id="SSF55550">
    <property type="entry name" value="SH2 domain"/>
    <property type="match status" value="1"/>
</dbReference>
<dbReference type="AlphaFoldDB" id="A0A448XQU4"/>
<accession>A0A448XQU4</accession>
<keyword evidence="2" id="KW-1185">Reference proteome</keyword>
<sequence length="129" mass="14037">MNAGGKNRNFKVHVDRSQYHIGQKIFPSLEDLIQHYRTHPIYKNDSEKHFLIRAFRHPGIVAYPGVSPDTIAAPMASAEKSINMTSITSTAVTTISISPVAQTFSDGLVSGAHSSLVGAANGQQSIYLR</sequence>
<evidence type="ECO:0008006" key="3">
    <source>
        <dbReference type="Google" id="ProtNLM"/>
    </source>
</evidence>
<organism evidence="1 2">
    <name type="scientific">Protopolystoma xenopodis</name>
    <dbReference type="NCBI Taxonomy" id="117903"/>
    <lineage>
        <taxon>Eukaryota</taxon>
        <taxon>Metazoa</taxon>
        <taxon>Spiralia</taxon>
        <taxon>Lophotrochozoa</taxon>
        <taxon>Platyhelminthes</taxon>
        <taxon>Monogenea</taxon>
        <taxon>Polyopisthocotylea</taxon>
        <taxon>Polystomatidea</taxon>
        <taxon>Polystomatidae</taxon>
        <taxon>Protopolystoma</taxon>
    </lineage>
</organism>
<reference evidence="1" key="1">
    <citation type="submission" date="2018-11" db="EMBL/GenBank/DDBJ databases">
        <authorList>
            <consortium name="Pathogen Informatics"/>
        </authorList>
    </citation>
    <scope>NUCLEOTIDE SEQUENCE</scope>
</reference>
<dbReference type="Gene3D" id="3.30.505.10">
    <property type="entry name" value="SH2 domain"/>
    <property type="match status" value="1"/>
</dbReference>